<evidence type="ECO:0000313" key="1">
    <source>
        <dbReference type="EMBL" id="KAI0043267.1"/>
    </source>
</evidence>
<gene>
    <name evidence="1" type="ORF">FA95DRAFT_1546572</name>
</gene>
<accession>A0ACB8RGY2</accession>
<sequence>MPFSRSSFSPSTMANERRAHTDLRLPTRDGFPLAAQRFDPPGQVLAAAVIANATGVRARTYHGFARWLSLQGVATCTFDYRYSGLSFPLHLDAEAFTDVERHAAMAAAPRDINLTDTWARQDLAAVIRYASDAWPSVPLTVVGNSMGGLLMTLIPDEWHRITRFLNVNGGNAYYGNTAQPEAARYSVGVVMRERLESDNIFKASELGLGHDIPYGPGLQWMEWFLHPHFSVCRKADADILKRMHLPYLYVGFTDDETVDKRMLESQLNLFSHSDGLKSSLWIDPSAQHPPWLPCQHVTSLVSSPQSIDANLPLRRPVAGRSCAQGQTRAETVWALYLCWIMRGAVAGNVGELRCWTVADERGVERMEMERVEHERAEQARKAGLSRMAMGGGGGKVVWRAGGLRSARL</sequence>
<protein>
    <submittedName>
        <fullName evidence="1">Uncharacterized protein</fullName>
    </submittedName>
</protein>
<name>A0ACB8RGY2_9AGAM</name>
<reference evidence="1" key="2">
    <citation type="journal article" date="2022" name="New Phytol.">
        <title>Evolutionary transition to the ectomycorrhizal habit in the genomes of a hyperdiverse lineage of mushroom-forming fungi.</title>
        <authorList>
            <person name="Looney B."/>
            <person name="Miyauchi S."/>
            <person name="Morin E."/>
            <person name="Drula E."/>
            <person name="Courty P.E."/>
            <person name="Kohler A."/>
            <person name="Kuo A."/>
            <person name="LaButti K."/>
            <person name="Pangilinan J."/>
            <person name="Lipzen A."/>
            <person name="Riley R."/>
            <person name="Andreopoulos W."/>
            <person name="He G."/>
            <person name="Johnson J."/>
            <person name="Nolan M."/>
            <person name="Tritt A."/>
            <person name="Barry K.W."/>
            <person name="Grigoriev I.V."/>
            <person name="Nagy L.G."/>
            <person name="Hibbett D."/>
            <person name="Henrissat B."/>
            <person name="Matheny P.B."/>
            <person name="Labbe J."/>
            <person name="Martin F.M."/>
        </authorList>
    </citation>
    <scope>NUCLEOTIDE SEQUENCE</scope>
    <source>
        <strain evidence="1">FP105234-sp</strain>
    </source>
</reference>
<organism evidence="1 2">
    <name type="scientific">Auriscalpium vulgare</name>
    <dbReference type="NCBI Taxonomy" id="40419"/>
    <lineage>
        <taxon>Eukaryota</taxon>
        <taxon>Fungi</taxon>
        <taxon>Dikarya</taxon>
        <taxon>Basidiomycota</taxon>
        <taxon>Agaricomycotina</taxon>
        <taxon>Agaricomycetes</taxon>
        <taxon>Russulales</taxon>
        <taxon>Auriscalpiaceae</taxon>
        <taxon>Auriscalpium</taxon>
    </lineage>
</organism>
<proteinExistence type="predicted"/>
<dbReference type="Proteomes" id="UP000814033">
    <property type="component" value="Unassembled WGS sequence"/>
</dbReference>
<reference evidence="1" key="1">
    <citation type="submission" date="2021-02" db="EMBL/GenBank/DDBJ databases">
        <authorList>
            <consortium name="DOE Joint Genome Institute"/>
            <person name="Ahrendt S."/>
            <person name="Looney B.P."/>
            <person name="Miyauchi S."/>
            <person name="Morin E."/>
            <person name="Drula E."/>
            <person name="Courty P.E."/>
            <person name="Chicoki N."/>
            <person name="Fauchery L."/>
            <person name="Kohler A."/>
            <person name="Kuo A."/>
            <person name="Labutti K."/>
            <person name="Pangilinan J."/>
            <person name="Lipzen A."/>
            <person name="Riley R."/>
            <person name="Andreopoulos W."/>
            <person name="He G."/>
            <person name="Johnson J."/>
            <person name="Barry K.W."/>
            <person name="Grigoriev I.V."/>
            <person name="Nagy L."/>
            <person name="Hibbett D."/>
            <person name="Henrissat B."/>
            <person name="Matheny P.B."/>
            <person name="Labbe J."/>
            <person name="Martin F."/>
        </authorList>
    </citation>
    <scope>NUCLEOTIDE SEQUENCE</scope>
    <source>
        <strain evidence="1">FP105234-sp</strain>
    </source>
</reference>
<comment type="caution">
    <text evidence="1">The sequence shown here is derived from an EMBL/GenBank/DDBJ whole genome shotgun (WGS) entry which is preliminary data.</text>
</comment>
<keyword evidence="2" id="KW-1185">Reference proteome</keyword>
<evidence type="ECO:0000313" key="2">
    <source>
        <dbReference type="Proteomes" id="UP000814033"/>
    </source>
</evidence>
<dbReference type="EMBL" id="MU276026">
    <property type="protein sequence ID" value="KAI0043267.1"/>
    <property type="molecule type" value="Genomic_DNA"/>
</dbReference>